<gene>
    <name evidence="10" type="ORF">JMJ35_009858</name>
</gene>
<evidence type="ECO:0000256" key="2">
    <source>
        <dbReference type="ARBA" id="ARBA00005179"/>
    </source>
</evidence>
<protein>
    <recommendedName>
        <fullName evidence="12">Cytochrome P450</fullName>
    </recommendedName>
</protein>
<evidence type="ECO:0008006" key="12">
    <source>
        <dbReference type="Google" id="ProtNLM"/>
    </source>
</evidence>
<keyword evidence="5" id="KW-0560">Oxidoreductase</keyword>
<keyword evidence="6 8" id="KW-0408">Iron</keyword>
<evidence type="ECO:0000256" key="3">
    <source>
        <dbReference type="ARBA" id="ARBA00022617"/>
    </source>
</evidence>
<dbReference type="EMBL" id="JAFEKC020000022">
    <property type="protein sequence ID" value="KAK0507969.1"/>
    <property type="molecule type" value="Genomic_DNA"/>
</dbReference>
<dbReference type="Gene3D" id="1.10.630.10">
    <property type="entry name" value="Cytochrome P450"/>
    <property type="match status" value="1"/>
</dbReference>
<feature type="binding site" description="axial binding residue" evidence="8">
    <location>
        <position position="483"/>
    </location>
    <ligand>
        <name>heme</name>
        <dbReference type="ChEBI" id="CHEBI:30413"/>
    </ligand>
    <ligandPart>
        <name>Fe</name>
        <dbReference type="ChEBI" id="CHEBI:18248"/>
    </ligandPart>
</feature>
<comment type="cofactor">
    <cofactor evidence="1 8">
        <name>heme</name>
        <dbReference type="ChEBI" id="CHEBI:30413"/>
    </cofactor>
</comment>
<evidence type="ECO:0000256" key="4">
    <source>
        <dbReference type="ARBA" id="ARBA00022723"/>
    </source>
</evidence>
<keyword evidence="7" id="KW-0503">Monooxygenase</keyword>
<keyword evidence="11" id="KW-1185">Reference proteome</keyword>
<name>A0AA39QT84_9LECA</name>
<feature type="transmembrane region" description="Helical" evidence="9">
    <location>
        <begin position="88"/>
        <end position="109"/>
    </location>
</feature>
<dbReference type="InterPro" id="IPR002401">
    <property type="entry name" value="Cyt_P450_E_grp-I"/>
</dbReference>
<dbReference type="GO" id="GO:0004497">
    <property type="term" value="F:monooxygenase activity"/>
    <property type="evidence" value="ECO:0007669"/>
    <property type="project" value="UniProtKB-KW"/>
</dbReference>
<organism evidence="10 11">
    <name type="scientific">Cladonia borealis</name>
    <dbReference type="NCBI Taxonomy" id="184061"/>
    <lineage>
        <taxon>Eukaryota</taxon>
        <taxon>Fungi</taxon>
        <taxon>Dikarya</taxon>
        <taxon>Ascomycota</taxon>
        <taxon>Pezizomycotina</taxon>
        <taxon>Lecanoromycetes</taxon>
        <taxon>OSLEUM clade</taxon>
        <taxon>Lecanoromycetidae</taxon>
        <taxon>Lecanorales</taxon>
        <taxon>Lecanorineae</taxon>
        <taxon>Cladoniaceae</taxon>
        <taxon>Cladonia</taxon>
    </lineage>
</organism>
<evidence type="ECO:0000256" key="1">
    <source>
        <dbReference type="ARBA" id="ARBA00001971"/>
    </source>
</evidence>
<feature type="transmembrane region" description="Helical" evidence="9">
    <location>
        <begin position="6"/>
        <end position="29"/>
    </location>
</feature>
<dbReference type="PANTHER" id="PTHR24305:SF107">
    <property type="entry name" value="P450, PUTATIVE (EUROFUNG)-RELATED"/>
    <property type="match status" value="1"/>
</dbReference>
<keyword evidence="3 8" id="KW-0349">Heme</keyword>
<comment type="pathway">
    <text evidence="2">Secondary metabolite biosynthesis.</text>
</comment>
<reference evidence="10" key="1">
    <citation type="submission" date="2023-03" db="EMBL/GenBank/DDBJ databases">
        <title>Complete genome of Cladonia borealis.</title>
        <authorList>
            <person name="Park H."/>
        </authorList>
    </citation>
    <scope>NUCLEOTIDE SEQUENCE</scope>
    <source>
        <strain evidence="10">ANT050790</strain>
    </source>
</reference>
<dbReference type="GO" id="GO:0005506">
    <property type="term" value="F:iron ion binding"/>
    <property type="evidence" value="ECO:0007669"/>
    <property type="project" value="InterPro"/>
</dbReference>
<dbReference type="InterPro" id="IPR001128">
    <property type="entry name" value="Cyt_P450"/>
</dbReference>
<dbReference type="GO" id="GO:0020037">
    <property type="term" value="F:heme binding"/>
    <property type="evidence" value="ECO:0007669"/>
    <property type="project" value="InterPro"/>
</dbReference>
<accession>A0AA39QT84</accession>
<dbReference type="PANTHER" id="PTHR24305">
    <property type="entry name" value="CYTOCHROME P450"/>
    <property type="match status" value="1"/>
</dbReference>
<evidence type="ECO:0000313" key="10">
    <source>
        <dbReference type="EMBL" id="KAK0507969.1"/>
    </source>
</evidence>
<evidence type="ECO:0000256" key="7">
    <source>
        <dbReference type="ARBA" id="ARBA00023033"/>
    </source>
</evidence>
<evidence type="ECO:0000313" key="11">
    <source>
        <dbReference type="Proteomes" id="UP001166286"/>
    </source>
</evidence>
<proteinExistence type="predicted"/>
<keyword evidence="4 8" id="KW-0479">Metal-binding</keyword>
<dbReference type="InterPro" id="IPR036396">
    <property type="entry name" value="Cyt_P450_sf"/>
</dbReference>
<sequence>MPSIHVPSLSIVLTSVLAASIIGFLLKVYQERSRAIKLKKQGFAMPPHHPIFGHLLVLARVVSKIPKDAHPHYLPDRLRLAYPNMGPIFYLDAWPFITLTLVVASPATLAQITTEHVLPKFPAIKDFLYPLANGKDIVGMDGQEWKYWRSIFNPGFSASHLMTLVPDIVKETMVFCELLKHHARQQDIFRMKQLTDNLGMDVIGKVVLDSNLECQRKSSPMVNALRRQMRWMVFGGEGNPLQQYHPLRPFVHRYNTYQMDRYISPEVDARFEMHRNASTSEDKLASIARSKSVIDLALNAYLKQAPSANSSGAIDPLFKEIAINQMKLFLFSGHDTTSSTVCYILYLLSVHPDVLNRVRAEHNKVLGPDPSLAANQICEAPYLLNQLPYTTAALKESMRLFPAASTTRRGETSFTISDPRSGLHYPADPDMLIWLVSHACHRNPTFWPRANEFLPERWLAKEGEALYPKQGAWRPFELGPRACIGKELSLLELKIVLCSVARQFEISAAYEELDAEIGMKRKKTVKTIDGERAYQVGKGEPSAFLPCRVRELALSS</sequence>
<dbReference type="Proteomes" id="UP001166286">
    <property type="component" value="Unassembled WGS sequence"/>
</dbReference>
<dbReference type="PRINTS" id="PR00385">
    <property type="entry name" value="P450"/>
</dbReference>
<dbReference type="SUPFAM" id="SSF48264">
    <property type="entry name" value="Cytochrome P450"/>
    <property type="match status" value="1"/>
</dbReference>
<keyword evidence="9" id="KW-0472">Membrane</keyword>
<keyword evidence="9" id="KW-0812">Transmembrane</keyword>
<dbReference type="InterPro" id="IPR050121">
    <property type="entry name" value="Cytochrome_P450_monoxygenase"/>
</dbReference>
<keyword evidence="9" id="KW-1133">Transmembrane helix</keyword>
<dbReference type="GO" id="GO:0016705">
    <property type="term" value="F:oxidoreductase activity, acting on paired donors, with incorporation or reduction of molecular oxygen"/>
    <property type="evidence" value="ECO:0007669"/>
    <property type="project" value="InterPro"/>
</dbReference>
<dbReference type="AlphaFoldDB" id="A0AA39QT84"/>
<comment type="caution">
    <text evidence="10">The sequence shown here is derived from an EMBL/GenBank/DDBJ whole genome shotgun (WGS) entry which is preliminary data.</text>
</comment>
<dbReference type="PRINTS" id="PR00463">
    <property type="entry name" value="EP450I"/>
</dbReference>
<dbReference type="CDD" id="cd11051">
    <property type="entry name" value="CYP59-like"/>
    <property type="match status" value="1"/>
</dbReference>
<evidence type="ECO:0000256" key="5">
    <source>
        <dbReference type="ARBA" id="ARBA00023002"/>
    </source>
</evidence>
<dbReference type="Pfam" id="PF00067">
    <property type="entry name" value="p450"/>
    <property type="match status" value="1"/>
</dbReference>
<evidence type="ECO:0000256" key="9">
    <source>
        <dbReference type="SAM" id="Phobius"/>
    </source>
</evidence>
<evidence type="ECO:0000256" key="8">
    <source>
        <dbReference type="PIRSR" id="PIRSR602401-1"/>
    </source>
</evidence>
<evidence type="ECO:0000256" key="6">
    <source>
        <dbReference type="ARBA" id="ARBA00023004"/>
    </source>
</evidence>